<evidence type="ECO:0000256" key="9">
    <source>
        <dbReference type="NCBIfam" id="TIGR00080"/>
    </source>
</evidence>
<dbReference type="Pfam" id="PF01135">
    <property type="entry name" value="PCMT"/>
    <property type="match status" value="1"/>
</dbReference>
<dbReference type="PANTHER" id="PTHR11579">
    <property type="entry name" value="PROTEIN-L-ISOASPARTATE O-METHYLTRANSFERASE"/>
    <property type="match status" value="1"/>
</dbReference>
<dbReference type="EC" id="2.1.1.77" evidence="3 9"/>
<dbReference type="InterPro" id="IPR029063">
    <property type="entry name" value="SAM-dependent_MTases_sf"/>
</dbReference>
<dbReference type="EMBL" id="MHKL01000006">
    <property type="protein sequence ID" value="OGY89836.1"/>
    <property type="molecule type" value="Genomic_DNA"/>
</dbReference>
<dbReference type="AlphaFoldDB" id="A0A1G2BM81"/>
<dbReference type="Proteomes" id="UP000178849">
    <property type="component" value="Unassembled WGS sequence"/>
</dbReference>
<protein>
    <recommendedName>
        <fullName evidence="4 9">Protein-L-isoaspartate O-methyltransferase</fullName>
        <ecNumber evidence="3 9">2.1.1.77</ecNumber>
    </recommendedName>
</protein>
<comment type="similarity">
    <text evidence="2">Belongs to the methyltransferase superfamily. L-isoaspartyl/D-aspartyl protein methyltransferase family.</text>
</comment>
<dbReference type="SUPFAM" id="SSF53335">
    <property type="entry name" value="S-adenosyl-L-methionine-dependent methyltransferases"/>
    <property type="match status" value="1"/>
</dbReference>
<evidence type="ECO:0000256" key="1">
    <source>
        <dbReference type="ARBA" id="ARBA00004496"/>
    </source>
</evidence>
<sequence>MNTKEDLINELLRENYLNSLNIIKAFEKIDRADFVLAETRDEAYENFPLAIGHGQTISQPATVAFMLELLKAEKGHKVLDVGSGSGWQTALLAEIVGEQGKVIGLEIKDDLVKLGQDNIKKYHFKNAEILKGNGWDGLPEQASFDRIIVAAAGETIPQKLKEQLKAGGRLVIPVGRGLQDIIAVDRLDQDHFEEQYYPGFIFVPLIDN</sequence>
<dbReference type="GO" id="GO:0005737">
    <property type="term" value="C:cytoplasm"/>
    <property type="evidence" value="ECO:0007669"/>
    <property type="project" value="UniProtKB-SubCell"/>
</dbReference>
<evidence type="ECO:0000256" key="8">
    <source>
        <dbReference type="ARBA" id="ARBA00022691"/>
    </source>
</evidence>
<keyword evidence="6 10" id="KW-0489">Methyltransferase</keyword>
<gene>
    <name evidence="10" type="ORF">A2927_01185</name>
</gene>
<dbReference type="STRING" id="1798550.A2927_01185"/>
<evidence type="ECO:0000256" key="4">
    <source>
        <dbReference type="ARBA" id="ARBA00013346"/>
    </source>
</evidence>
<accession>A0A1G2BM81</accession>
<dbReference type="CDD" id="cd02440">
    <property type="entry name" value="AdoMet_MTases"/>
    <property type="match status" value="1"/>
</dbReference>
<dbReference type="GO" id="GO:0030091">
    <property type="term" value="P:protein repair"/>
    <property type="evidence" value="ECO:0007669"/>
    <property type="project" value="UniProtKB-UniRule"/>
</dbReference>
<dbReference type="PANTHER" id="PTHR11579:SF0">
    <property type="entry name" value="PROTEIN-L-ISOASPARTATE(D-ASPARTATE) O-METHYLTRANSFERASE"/>
    <property type="match status" value="1"/>
</dbReference>
<organism evidence="10 11">
    <name type="scientific">Candidatus Komeilibacteria bacterium RIFCSPLOWO2_01_FULL_45_10</name>
    <dbReference type="NCBI Taxonomy" id="1798550"/>
    <lineage>
        <taxon>Bacteria</taxon>
        <taxon>Candidatus Komeiliibacteriota</taxon>
    </lineage>
</organism>
<dbReference type="Gene3D" id="3.40.50.150">
    <property type="entry name" value="Vaccinia Virus protein VP39"/>
    <property type="match status" value="1"/>
</dbReference>
<dbReference type="GO" id="GO:0004719">
    <property type="term" value="F:protein-L-isoaspartate (D-aspartate) O-methyltransferase activity"/>
    <property type="evidence" value="ECO:0007669"/>
    <property type="project" value="UniProtKB-UniRule"/>
</dbReference>
<keyword evidence="7 10" id="KW-0808">Transferase</keyword>
<keyword evidence="8" id="KW-0949">S-adenosyl-L-methionine</keyword>
<evidence type="ECO:0000256" key="7">
    <source>
        <dbReference type="ARBA" id="ARBA00022679"/>
    </source>
</evidence>
<proteinExistence type="inferred from homology"/>
<comment type="caution">
    <text evidence="10">The sequence shown here is derived from an EMBL/GenBank/DDBJ whole genome shotgun (WGS) entry which is preliminary data.</text>
</comment>
<evidence type="ECO:0000313" key="10">
    <source>
        <dbReference type="EMBL" id="OGY89836.1"/>
    </source>
</evidence>
<evidence type="ECO:0000313" key="11">
    <source>
        <dbReference type="Proteomes" id="UP000178849"/>
    </source>
</evidence>
<dbReference type="GO" id="GO:0032259">
    <property type="term" value="P:methylation"/>
    <property type="evidence" value="ECO:0007669"/>
    <property type="project" value="UniProtKB-KW"/>
</dbReference>
<keyword evidence="5" id="KW-0963">Cytoplasm</keyword>
<evidence type="ECO:0000256" key="6">
    <source>
        <dbReference type="ARBA" id="ARBA00022603"/>
    </source>
</evidence>
<name>A0A1G2BM81_9BACT</name>
<evidence type="ECO:0000256" key="5">
    <source>
        <dbReference type="ARBA" id="ARBA00022490"/>
    </source>
</evidence>
<evidence type="ECO:0000256" key="2">
    <source>
        <dbReference type="ARBA" id="ARBA00005369"/>
    </source>
</evidence>
<dbReference type="InterPro" id="IPR000682">
    <property type="entry name" value="PCMT"/>
</dbReference>
<dbReference type="NCBIfam" id="TIGR00080">
    <property type="entry name" value="pimt"/>
    <property type="match status" value="1"/>
</dbReference>
<reference evidence="10 11" key="1">
    <citation type="journal article" date="2016" name="Nat. Commun.">
        <title>Thousands of microbial genomes shed light on interconnected biogeochemical processes in an aquifer system.</title>
        <authorList>
            <person name="Anantharaman K."/>
            <person name="Brown C.T."/>
            <person name="Hug L.A."/>
            <person name="Sharon I."/>
            <person name="Castelle C.J."/>
            <person name="Probst A.J."/>
            <person name="Thomas B.C."/>
            <person name="Singh A."/>
            <person name="Wilkins M.J."/>
            <person name="Karaoz U."/>
            <person name="Brodie E.L."/>
            <person name="Williams K.H."/>
            <person name="Hubbard S.S."/>
            <person name="Banfield J.F."/>
        </authorList>
    </citation>
    <scope>NUCLEOTIDE SEQUENCE [LARGE SCALE GENOMIC DNA]</scope>
</reference>
<evidence type="ECO:0000256" key="3">
    <source>
        <dbReference type="ARBA" id="ARBA00011890"/>
    </source>
</evidence>
<comment type="subcellular location">
    <subcellularLocation>
        <location evidence="1">Cytoplasm</location>
    </subcellularLocation>
</comment>